<dbReference type="AlphaFoldDB" id="A0A1Q2L1N2"/>
<dbReference type="KEGG" id="pmar:B0X71_12320"/>
<gene>
    <name evidence="5" type="primary">sepF</name>
    <name evidence="7" type="ORF">B0X71_12320</name>
</gene>
<dbReference type="Pfam" id="PF04472">
    <property type="entry name" value="SepF"/>
    <property type="match status" value="1"/>
</dbReference>
<dbReference type="RefSeq" id="WP_077589690.1">
    <property type="nucleotide sequence ID" value="NZ_CP019640.1"/>
</dbReference>
<evidence type="ECO:0000256" key="2">
    <source>
        <dbReference type="ARBA" id="ARBA00023210"/>
    </source>
</evidence>
<dbReference type="InterPro" id="IPR007561">
    <property type="entry name" value="Cell_div_SepF/SepF-rel"/>
</dbReference>
<keyword evidence="3 5" id="KW-0131">Cell cycle</keyword>
<comment type="subcellular location">
    <subcellularLocation>
        <location evidence="5">Cytoplasm</location>
    </subcellularLocation>
    <text evidence="5">Localizes to the division site, in a FtsZ-dependent manner.</text>
</comment>
<evidence type="ECO:0000313" key="7">
    <source>
        <dbReference type="EMBL" id="AQQ53792.1"/>
    </source>
</evidence>
<sequence>MNIKDKFKNFFYLEEEADEQPAPPKPVKQKPQRESQPVREQQQVREQMKKSAAERRARATDSPNLISLQTVTKSAKVTLVEPRAYAEAQDIAEHLKNKRSVVVNLQRIERDQGIRIVDFLSGTVYALGGDIQRIGRDIFICVPDTVEVDGVISDLYYEDQH</sequence>
<comment type="similarity">
    <text evidence="5">Belongs to the SepF family.</text>
</comment>
<dbReference type="PANTHER" id="PTHR35798:SF1">
    <property type="entry name" value="CELL DIVISION PROTEIN SEPF"/>
    <property type="match status" value="1"/>
</dbReference>
<dbReference type="EMBL" id="CP019640">
    <property type="protein sequence ID" value="AQQ53792.1"/>
    <property type="molecule type" value="Genomic_DNA"/>
</dbReference>
<evidence type="ECO:0000256" key="5">
    <source>
        <dbReference type="HAMAP-Rule" id="MF_01197"/>
    </source>
</evidence>
<dbReference type="PANTHER" id="PTHR35798">
    <property type="entry name" value="CELL DIVISION PROTEIN SEPF"/>
    <property type="match status" value="1"/>
</dbReference>
<dbReference type="OrthoDB" id="9815206at2"/>
<dbReference type="InterPro" id="IPR023052">
    <property type="entry name" value="Cell_div_SepF"/>
</dbReference>
<dbReference type="GO" id="GO:0043093">
    <property type="term" value="P:FtsZ-dependent cytokinesis"/>
    <property type="evidence" value="ECO:0007669"/>
    <property type="project" value="UniProtKB-UniRule"/>
</dbReference>
<accession>A0A1Q2L1N2</accession>
<dbReference type="Proteomes" id="UP000188184">
    <property type="component" value="Chromosome"/>
</dbReference>
<proteinExistence type="inferred from homology"/>
<evidence type="ECO:0000256" key="4">
    <source>
        <dbReference type="ARBA" id="ARBA00044936"/>
    </source>
</evidence>
<organism evidence="7 8">
    <name type="scientific">Planococcus lenghuensis</name>
    <dbReference type="NCBI Taxonomy" id="2213202"/>
    <lineage>
        <taxon>Bacteria</taxon>
        <taxon>Bacillati</taxon>
        <taxon>Bacillota</taxon>
        <taxon>Bacilli</taxon>
        <taxon>Bacillales</taxon>
        <taxon>Caryophanaceae</taxon>
        <taxon>Planococcus</taxon>
    </lineage>
</organism>
<dbReference type="InterPro" id="IPR038594">
    <property type="entry name" value="SepF-like_sf"/>
</dbReference>
<dbReference type="GO" id="GO:0005737">
    <property type="term" value="C:cytoplasm"/>
    <property type="evidence" value="ECO:0007669"/>
    <property type="project" value="UniProtKB-SubCell"/>
</dbReference>
<evidence type="ECO:0000256" key="1">
    <source>
        <dbReference type="ARBA" id="ARBA00022618"/>
    </source>
</evidence>
<dbReference type="HAMAP" id="MF_01197">
    <property type="entry name" value="SepF"/>
    <property type="match status" value="1"/>
</dbReference>
<evidence type="ECO:0000256" key="3">
    <source>
        <dbReference type="ARBA" id="ARBA00023306"/>
    </source>
</evidence>
<feature type="compositionally biased region" description="Basic and acidic residues" evidence="6">
    <location>
        <begin position="31"/>
        <end position="59"/>
    </location>
</feature>
<keyword evidence="8" id="KW-1185">Reference proteome</keyword>
<protein>
    <recommendedName>
        <fullName evidence="5">Cell division protein SepF</fullName>
    </recommendedName>
</protein>
<keyword evidence="2 5" id="KW-0717">Septation</keyword>
<evidence type="ECO:0000256" key="6">
    <source>
        <dbReference type="SAM" id="MobiDB-lite"/>
    </source>
</evidence>
<reference evidence="7 8" key="1">
    <citation type="submission" date="2017-02" db="EMBL/GenBank/DDBJ databases">
        <title>The complete genomic sequence of a novel cold adapted crude oil-degrading bacterium Planococcus qaidamina Y42.</title>
        <authorList>
            <person name="Yang R."/>
        </authorList>
    </citation>
    <scope>NUCLEOTIDE SEQUENCE [LARGE SCALE GENOMIC DNA]</scope>
    <source>
        <strain evidence="7 8">Y42</strain>
    </source>
</reference>
<evidence type="ECO:0000313" key="8">
    <source>
        <dbReference type="Proteomes" id="UP000188184"/>
    </source>
</evidence>
<name>A0A1Q2L1N2_9BACL</name>
<comment type="function">
    <text evidence="4 5">Cell division protein that is part of the divisome complex and is recruited early to the Z-ring. Probably stimulates Z-ring formation, perhaps through the cross-linking of FtsZ protofilaments. Its function overlaps with FtsA.</text>
</comment>
<dbReference type="Gene3D" id="3.30.110.150">
    <property type="entry name" value="SepF-like protein"/>
    <property type="match status" value="1"/>
</dbReference>
<comment type="subunit">
    <text evidence="5">Homodimer. Interacts with FtsZ.</text>
</comment>
<keyword evidence="1 5" id="KW-0132">Cell division</keyword>
<keyword evidence="5" id="KW-0963">Cytoplasm</keyword>
<feature type="region of interest" description="Disordered" evidence="6">
    <location>
        <begin position="14"/>
        <end position="65"/>
    </location>
</feature>
<dbReference type="GO" id="GO:0000917">
    <property type="term" value="P:division septum assembly"/>
    <property type="evidence" value="ECO:0007669"/>
    <property type="project" value="UniProtKB-KW"/>
</dbReference>